<evidence type="ECO:0000256" key="1">
    <source>
        <dbReference type="SAM" id="Phobius"/>
    </source>
</evidence>
<feature type="transmembrane region" description="Helical" evidence="1">
    <location>
        <begin position="12"/>
        <end position="32"/>
    </location>
</feature>
<dbReference type="Proteomes" id="UP000095544">
    <property type="component" value="Unassembled WGS sequence"/>
</dbReference>
<organism evidence="2 3">
    <name type="scientific">Faecalicatena contorta</name>
    <dbReference type="NCBI Taxonomy" id="39482"/>
    <lineage>
        <taxon>Bacteria</taxon>
        <taxon>Bacillati</taxon>
        <taxon>Bacillota</taxon>
        <taxon>Clostridia</taxon>
        <taxon>Lachnospirales</taxon>
        <taxon>Lachnospiraceae</taxon>
        <taxon>Faecalicatena</taxon>
    </lineage>
</organism>
<accession>A0A174GZ72</accession>
<feature type="transmembrane region" description="Helical" evidence="1">
    <location>
        <begin position="38"/>
        <end position="58"/>
    </location>
</feature>
<dbReference type="EMBL" id="CYZU01000027">
    <property type="protein sequence ID" value="CUO65845.1"/>
    <property type="molecule type" value="Genomic_DNA"/>
</dbReference>
<dbReference type="RefSeq" id="WP_153920964.1">
    <property type="nucleotide sequence ID" value="NZ_CABKUE010000009.1"/>
</dbReference>
<sequence length="75" mass="8185">MKKHGKKMIAPVIITILLLLYFIGFAAVVFMLRPPLAVCIFGAVIPLALAGVALGVCIQRIKEIRSGEEDDLSKY</sequence>
<proteinExistence type="predicted"/>
<keyword evidence="1" id="KW-0472">Membrane</keyword>
<dbReference type="AlphaFoldDB" id="A0A174GZ72"/>
<reference evidence="2 3" key="1">
    <citation type="submission" date="2015-09" db="EMBL/GenBank/DDBJ databases">
        <authorList>
            <consortium name="Pathogen Informatics"/>
        </authorList>
    </citation>
    <scope>NUCLEOTIDE SEQUENCE [LARGE SCALE GENOMIC DNA]</scope>
    <source>
        <strain evidence="2 3">2789STDY5834876</strain>
    </source>
</reference>
<evidence type="ECO:0000313" key="2">
    <source>
        <dbReference type="EMBL" id="CUO65845.1"/>
    </source>
</evidence>
<name>A0A174GZ72_9FIRM</name>
<dbReference type="STRING" id="39482.ERS852491_02874"/>
<gene>
    <name evidence="2" type="ORF">ERS852491_02874</name>
</gene>
<keyword evidence="1" id="KW-1133">Transmembrane helix</keyword>
<keyword evidence="1" id="KW-0812">Transmembrane</keyword>
<evidence type="ECO:0000313" key="3">
    <source>
        <dbReference type="Proteomes" id="UP000095544"/>
    </source>
</evidence>
<protein>
    <submittedName>
        <fullName evidence="2">Uncharacterized protein</fullName>
    </submittedName>
</protein>